<feature type="compositionally biased region" description="Low complexity" evidence="1">
    <location>
        <begin position="25"/>
        <end position="79"/>
    </location>
</feature>
<feature type="region of interest" description="Disordered" evidence="1">
    <location>
        <begin position="1"/>
        <end position="104"/>
    </location>
</feature>
<accession>A0A8J6C406</accession>
<evidence type="ECO:0000313" key="4">
    <source>
        <dbReference type="Proteomes" id="UP000751190"/>
    </source>
</evidence>
<proteinExistence type="predicted"/>
<comment type="caution">
    <text evidence="3">The sequence shown here is derived from an EMBL/GenBank/DDBJ whole genome shotgun (WGS) entry which is preliminary data.</text>
</comment>
<evidence type="ECO:0000256" key="2">
    <source>
        <dbReference type="SAM" id="Phobius"/>
    </source>
</evidence>
<dbReference type="Proteomes" id="UP000751190">
    <property type="component" value="Unassembled WGS sequence"/>
</dbReference>
<feature type="compositionally biased region" description="Gly residues" evidence="1">
    <location>
        <begin position="80"/>
        <end position="96"/>
    </location>
</feature>
<organism evidence="3 4">
    <name type="scientific">Diacronema lutheri</name>
    <name type="common">Unicellular marine alga</name>
    <name type="synonym">Monochrysis lutheri</name>
    <dbReference type="NCBI Taxonomy" id="2081491"/>
    <lineage>
        <taxon>Eukaryota</taxon>
        <taxon>Haptista</taxon>
        <taxon>Haptophyta</taxon>
        <taxon>Pavlovophyceae</taxon>
        <taxon>Pavlovales</taxon>
        <taxon>Pavlovaceae</taxon>
        <taxon>Diacronema</taxon>
    </lineage>
</organism>
<gene>
    <name evidence="3" type="ORF">KFE25_002446</name>
</gene>
<protein>
    <submittedName>
        <fullName evidence="3">Uncharacterized protein</fullName>
    </submittedName>
</protein>
<evidence type="ECO:0000256" key="1">
    <source>
        <dbReference type="SAM" id="MobiDB-lite"/>
    </source>
</evidence>
<evidence type="ECO:0000313" key="3">
    <source>
        <dbReference type="EMBL" id="KAG8461257.1"/>
    </source>
</evidence>
<keyword evidence="4" id="KW-1185">Reference proteome</keyword>
<feature type="transmembrane region" description="Helical" evidence="2">
    <location>
        <begin position="259"/>
        <end position="283"/>
    </location>
</feature>
<reference evidence="3" key="1">
    <citation type="submission" date="2021-05" db="EMBL/GenBank/DDBJ databases">
        <title>The genome of the haptophyte Pavlova lutheri (Diacronema luteri, Pavlovales) - a model for lipid biosynthesis in eukaryotic algae.</title>
        <authorList>
            <person name="Hulatt C.J."/>
            <person name="Posewitz M.C."/>
        </authorList>
    </citation>
    <scope>NUCLEOTIDE SEQUENCE</scope>
    <source>
        <strain evidence="3">NIVA-4/92</strain>
    </source>
</reference>
<dbReference type="OMA" id="CKRRAVH"/>
<dbReference type="EMBL" id="JAGTXO010000027">
    <property type="protein sequence ID" value="KAG8461257.1"/>
    <property type="molecule type" value="Genomic_DNA"/>
</dbReference>
<name>A0A8J6C406_DIALT</name>
<keyword evidence="2" id="KW-0472">Membrane</keyword>
<keyword evidence="2" id="KW-0812">Transmembrane</keyword>
<feature type="compositionally biased region" description="Low complexity" evidence="1">
    <location>
        <begin position="123"/>
        <end position="136"/>
    </location>
</feature>
<keyword evidence="2" id="KW-1133">Transmembrane helix</keyword>
<sequence>MAARGGQRYRSNSPGGEESPPAAPTPADGGAPLARGGSRYRSPSRGADGCLGAAVETAAGGTAAEPPAGGAATAAPVPRGGAGARGFRGGAGGAGPSGASAPLQGRQARGFKQVDAVAPTEMPAGAQGPPRGARGFRSGGGGIEGDAYQQGAAPRGARGFRSAGTGGADGIADGGGGGSGAAGGCARGGRGTITPTSMNGDAAAGEYGALQGPSAQLVRPQLSGGGGALAGAPGARGGLGATLFGGDFAAGGAPRGCGLVVCAMVLLLLLNDVLLVVFGALAVESIFGLTPIPGGGFETAAVKTVQFLNTPRLSSLSGPLTLASGSEAGTDASIVLAPAGGGFVEVMTSLTVDGLIRSSTLQPAADGDSLTLQAVSDGAHVSLEPGSGGSVQVASGDLVLKGSGAGITASTIGSGSVLTVTSGDDAAIRLLPGSRAVLLDGGILLRPVGSAATVSSSSSSLDAAAIAAGVADSDAVLRADAIVAAAIGAPDGHPLALASGAGRPLVLLPGCNETGCAPIEAGGDVVVGDDFSLTTPALFTDQLAARSSVIALGIQAAGGGYEYPLVLSRADGVRAGGLSLRDGGIFAAAGSGPIGLGGAAEALSLVGGALTVQRTVDSVRIASGAASLTPQRTELLAQPSAGAAIGGTLALRGGDAGGAGAGGALTLDGGDGAGEGTATSGAVIVGRASSSVRIFNGACVGSLEGGLDGTAGPADAPLRAGEALGVVLGGAGGGSTTVAGELLAQGVASFAAPATFAAGATVGAGSLAVSGAERASVSVRATSETGFASVDVLGPQKAALVLHATNGGNASTAKWQIAHTAGASGEAGDLVISHGDGTPVLAFAPPAQAGRRRRRRLQDGSASAEEEPSLKIFGFMELQGKFVVQGDLELKGGESYVAENATLSLNGKDDRVNVGQASFDGPTLYGLETIIARARFQLLGGDGDDAATLVAAAGDLRVSSAAAGSAVDVNGLRVVAATGEVSARGSLTLHAFGAELVHDPIPEPGSGLGLNAPPPAPPPFVIRTTGGAGVQIEGLVVRGSTIKGLTSLELDDGSGVGLSDGTLFGLTSLATAALVGMINASAATVRGAALRGGALDGCTIGASERAPAAFSMLRAATLAGDVDASAATVSGATLRGGALDGVRIGAMAAAAGNFTELGASTLRLDVGLAADLDARGFALTAAAIVGGSIDGAPIGATARAAGAFQSLVSRGAIVLDGAGDAGATVRRQSAGDLTISADDGGVLVEGVRLQAGSLQLPTGGTLSAAALAANLDVAGFELGNAVLRNARLVGVTSLEGDAGSAVVVSTIEVATSATVEQLGVVSGLAVYASGATIPSRRGRRLQDGDVLLEADASAGTVTVGGPLRATGALSVGGDLTLGGRRLLDPSGALALELFAAGGSTAADSVAITEALAVGGDISAGGSLGATSAVLSEGVSARTLSASSAILAAVLAPSAALVAAGATQIGAEADLALSMGNGGGVALVGSGRVRTTASALTLRSADSTVHLGSGADARPFVLARTPISDGSSDGGTLRIAGQRADGSFALAGGIVIISGGDAPDPGGSGGSVVVRAGAGGAAADSSDPLLRLTAPPGNGTAGADELIADFTRGRAVLNVPLAMGSGGIALGTDGTIVASQLDALAASAGGALRLRASRLDASATDGLWLSGGGTASAAAALRTAAGGLLLAPASGLVQLGSAAGGATIGLPPSGAVGATAATAAPALVIRGQTSAADTLTGAAAGTVAAGAVEIVGGSEAANAPADVDALAGGSVILRPGTGRAGGGAIRLLGAGGGSALEVTPMGQLLVGAATAVRAPLTVGASAAGEAVRLWGASAGSHVSWAADVLHVEGALSAGEAVAMAKGASIGGALGVSGAASFSGPVALHAALTAGNSTGVGVDVTLWGSPAGSALKWDGASGSLQLTGSLDASGAVRLASGATVDGALSARGGVSVTGATVANGALTVGSSGSGHATLLHGASAGSFVRFASDTLTLRGAADLRGAVGLTGDLAVSGTLSVTGSSVALTAPLAVAGTLGVSGAATLGGTLAVGGALTVGTAAAGTNVLVYGAAQGSALQWTAGTNRLAVAGSVAVTGATALTGALSVTGNTALVGTLSATGATTLSSTLGVVGAATVGGALALGGELTVGTNGAGQGLRAFGASAGSQLRWVASSNTLAVNAASIELTAPSTSVAGPLAVSGAMSITGAASVTGAVQLTGALTVGANDVGHDVRLYGGTAGSYLLWDEDVNTLDIRGRLLVQGPAELTGATQLGGSLGVTGATTLTATLAVGGATALSGALTVGANGAGRDVTLFGSSAGSFAAWSNNVLDVVGGLEVSGGAAVGGTLALGGALNVDGAATFDGGATFHANVAVGNPAGGESINAAFYGAAAGSSALWDAGNNRLALAGTLRVTGPASVSAATTLSSTVTIGSTLSVSGATSLFGATTIGQAGTGQTLTVHGSSTGSLVRWQGTTLTVNGATALTGALTVSAPTASVSAGAFALAATGAATLTAASLTLSAPLAVVGATTLTGAASISGTLAVGGALTVGASGSGQTLRAFGSGAGSALLWTGSTNSLAVAGSVAVTGATALTGALSVTGNTALVGTLSATGATTLSSTLGVVGAATVGGALALGGELTVGTNGAGQGLRAFGASAGSQLRWVASSNTLAVNAASIELTAPSTSVAGPLAVSGAMSITGAASVTGAVQLTGALTVGANDVGHDVRLYGGTAGSYLLWDEDVNTLDIRGRLLVSQPASLSNALSVGGSLSVTGATTLTGNLALAGQAVVTGALTLGSASSASSLTIFGSGGNSLAFSGSTLFVTGGVTVTSAALLASAVTVGGTLAVTGAATLSAGAALRGPLTVGVDDLGHDVTFYGGEPGSYLAWDEGASTLSLNGRALQVAASQTIALAAPSTTLASPTISVSGTSLSVSTSTAIISAALTLNGTVAMSGAATLAATLAVAGATSIASTLSVDGSTAFGSAVSIQGATTIFGEVVVNDDLVVEGDFNVGTPGTPQDARFYGTPVPGSTRYVEWLSDVSELHVAATQKVFGALEVYGVGANAGSVTVTGTLLTTGDITTTANVNVGGTASFGALEVSGGLTSSALLSVGASGVGADFVAHGATGGRQVRWTAATNSLAVTATATSIASPLSVTGATTLTGALTVTGATALVGTVQANGAVTVGASGAGHNVRFHGASSGSQLLWTSATNALAVTGSVAVTGTHTITGAAVVTGATTLNGGLSATGAASLHGGATVLGGALTVGSASAPQELRVFGTNTTSVAFAAGALTADAALTVTGGAAFDSAVHVAGALSAMGGATLSGALQLNGALTSGADASGHTLRLFGTLAGSHAEWNAASNTFRVVGTAAVTGSASVSGAATVSGLLRAQLGLAVSGGATSITGGDVDVGASGAGVRLTVHGASASSFLRYSADSLTVGGTAAVTGAVALGGAASVAGVLSANGGLAVTGSSSLAATTVSSTLGVTGAVTLSGATSVQNTLTVGSASNGRTVVMHGIAAGSALTWTASTNTLTVMGAASVSGTVQLSGVSTFRSNVAFDTATSALITGPGARLACITASRTLGFCESNTACTTCTQI</sequence>
<feature type="region of interest" description="Disordered" evidence="1">
    <location>
        <begin position="121"/>
        <end position="164"/>
    </location>
</feature>